<accession>A0ABR1S172</accession>
<protein>
    <submittedName>
        <fullName evidence="1">Uncharacterized protein</fullName>
    </submittedName>
</protein>
<proteinExistence type="predicted"/>
<name>A0ABR1S172_9PEZI</name>
<keyword evidence="2" id="KW-1185">Reference proteome</keyword>
<sequence>MTNKEPVRSLYNTTLEPGVGIIRGVVAEAVADNVTPIPNSRDAQLVEFFNDGRDTEFTRLAFEIQIKHAQNVAREKKSKKVENRDELTPLAKKAATKATETLLATKSAKARESLKAGKG</sequence>
<dbReference type="EMBL" id="JAQQWK010000011">
    <property type="protein sequence ID" value="KAK8023878.1"/>
    <property type="molecule type" value="Genomic_DNA"/>
</dbReference>
<evidence type="ECO:0000313" key="2">
    <source>
        <dbReference type="Proteomes" id="UP001444661"/>
    </source>
</evidence>
<dbReference type="Proteomes" id="UP001444661">
    <property type="component" value="Unassembled WGS sequence"/>
</dbReference>
<reference evidence="1 2" key="1">
    <citation type="submission" date="2023-01" db="EMBL/GenBank/DDBJ databases">
        <title>Analysis of 21 Apiospora genomes using comparative genomics revels a genus with tremendous synthesis potential of carbohydrate active enzymes and secondary metabolites.</title>
        <authorList>
            <person name="Sorensen T."/>
        </authorList>
    </citation>
    <scope>NUCLEOTIDE SEQUENCE [LARGE SCALE GENOMIC DNA]</scope>
    <source>
        <strain evidence="1 2">CBS 33761</strain>
    </source>
</reference>
<organism evidence="1 2">
    <name type="scientific">Apiospora rasikravindrae</name>
    <dbReference type="NCBI Taxonomy" id="990691"/>
    <lineage>
        <taxon>Eukaryota</taxon>
        <taxon>Fungi</taxon>
        <taxon>Dikarya</taxon>
        <taxon>Ascomycota</taxon>
        <taxon>Pezizomycotina</taxon>
        <taxon>Sordariomycetes</taxon>
        <taxon>Xylariomycetidae</taxon>
        <taxon>Amphisphaeriales</taxon>
        <taxon>Apiosporaceae</taxon>
        <taxon>Apiospora</taxon>
    </lineage>
</organism>
<gene>
    <name evidence="1" type="ORF">PG993_011944</name>
</gene>
<comment type="caution">
    <text evidence="1">The sequence shown here is derived from an EMBL/GenBank/DDBJ whole genome shotgun (WGS) entry which is preliminary data.</text>
</comment>
<evidence type="ECO:0000313" key="1">
    <source>
        <dbReference type="EMBL" id="KAK8023878.1"/>
    </source>
</evidence>